<proteinExistence type="predicted"/>
<evidence type="ECO:0000256" key="1">
    <source>
        <dbReference type="SAM" id="MobiDB-lite"/>
    </source>
</evidence>
<comment type="caution">
    <text evidence="2">The sequence shown here is derived from an EMBL/GenBank/DDBJ whole genome shotgun (WGS) entry which is preliminary data.</text>
</comment>
<dbReference type="OMA" id="YGDRARN"/>
<feature type="region of interest" description="Disordered" evidence="1">
    <location>
        <begin position="17"/>
        <end position="72"/>
    </location>
</feature>
<accession>A0A226ER24</accession>
<evidence type="ECO:0000313" key="3">
    <source>
        <dbReference type="Proteomes" id="UP000198287"/>
    </source>
</evidence>
<dbReference type="EMBL" id="LNIX01000002">
    <property type="protein sequence ID" value="OXA59710.1"/>
    <property type="molecule type" value="Genomic_DNA"/>
</dbReference>
<dbReference type="AlphaFoldDB" id="A0A226ER24"/>
<dbReference type="OrthoDB" id="6357957at2759"/>
<dbReference type="PANTHER" id="PTHR38338">
    <property type="entry name" value="AGAP013079-PA"/>
    <property type="match status" value="1"/>
</dbReference>
<sequence length="183" mass="19411">MAFMMPVVKKNYNIYGDRARNQSGPDGGGGLVRKTSQGSGSVGGSSNIGGSRRKVRSEGPSLSTSPKHSQADVIIHRIPIPRNNSASHPPVSMARSVPMPMRTGRGSAPMLGSGPSPFVRHNSLPEGPNSVPLKVPLSPTHSTGSTSSTSSTEDHPHQHRFHIKLLNRLKKSFRIKDPAPAAS</sequence>
<feature type="region of interest" description="Disordered" evidence="1">
    <location>
        <begin position="124"/>
        <end position="158"/>
    </location>
</feature>
<evidence type="ECO:0000313" key="2">
    <source>
        <dbReference type="EMBL" id="OXA59710.1"/>
    </source>
</evidence>
<reference evidence="2 3" key="1">
    <citation type="submission" date="2015-12" db="EMBL/GenBank/DDBJ databases">
        <title>The genome of Folsomia candida.</title>
        <authorList>
            <person name="Faddeeva A."/>
            <person name="Derks M.F."/>
            <person name="Anvar Y."/>
            <person name="Smit S."/>
            <person name="Van Straalen N."/>
            <person name="Roelofs D."/>
        </authorList>
    </citation>
    <scope>NUCLEOTIDE SEQUENCE [LARGE SCALE GENOMIC DNA]</scope>
    <source>
        <strain evidence="2 3">VU population</strain>
        <tissue evidence="2">Whole body</tissue>
    </source>
</reference>
<protein>
    <submittedName>
        <fullName evidence="2">Uncharacterized protein</fullName>
    </submittedName>
</protein>
<feature type="compositionally biased region" description="Low complexity" evidence="1">
    <location>
        <begin position="138"/>
        <end position="151"/>
    </location>
</feature>
<gene>
    <name evidence="2" type="ORF">Fcan01_04982</name>
</gene>
<keyword evidence="3" id="KW-1185">Reference proteome</keyword>
<dbReference type="PANTHER" id="PTHR38338:SF1">
    <property type="entry name" value="AGAP013079-PA"/>
    <property type="match status" value="1"/>
</dbReference>
<organism evidence="2 3">
    <name type="scientific">Folsomia candida</name>
    <name type="common">Springtail</name>
    <dbReference type="NCBI Taxonomy" id="158441"/>
    <lineage>
        <taxon>Eukaryota</taxon>
        <taxon>Metazoa</taxon>
        <taxon>Ecdysozoa</taxon>
        <taxon>Arthropoda</taxon>
        <taxon>Hexapoda</taxon>
        <taxon>Collembola</taxon>
        <taxon>Entomobryomorpha</taxon>
        <taxon>Isotomoidea</taxon>
        <taxon>Isotomidae</taxon>
        <taxon>Proisotominae</taxon>
        <taxon>Folsomia</taxon>
    </lineage>
</organism>
<name>A0A226ER24_FOLCA</name>
<dbReference type="Proteomes" id="UP000198287">
    <property type="component" value="Unassembled WGS sequence"/>
</dbReference>